<feature type="chain" id="PRO_5045864643" description="Secretion system C-terminal sorting domain-containing protein" evidence="1">
    <location>
        <begin position="21"/>
        <end position="551"/>
    </location>
</feature>
<evidence type="ECO:0000259" key="2">
    <source>
        <dbReference type="Pfam" id="PF18962"/>
    </source>
</evidence>
<proteinExistence type="predicted"/>
<name>A0ABP8NJB3_9BACT</name>
<comment type="caution">
    <text evidence="3">The sequence shown here is derived from an EMBL/GenBank/DDBJ whole genome shotgun (WGS) entry which is preliminary data.</text>
</comment>
<dbReference type="EMBL" id="BAABFA010000011">
    <property type="protein sequence ID" value="GAA4466385.1"/>
    <property type="molecule type" value="Genomic_DNA"/>
</dbReference>
<gene>
    <name evidence="3" type="ORF">GCM10023093_20450</name>
</gene>
<evidence type="ECO:0000313" key="3">
    <source>
        <dbReference type="EMBL" id="GAA4466385.1"/>
    </source>
</evidence>
<protein>
    <recommendedName>
        <fullName evidence="2">Secretion system C-terminal sorting domain-containing protein</fullName>
    </recommendedName>
</protein>
<dbReference type="Gene3D" id="2.60.40.1080">
    <property type="match status" value="1"/>
</dbReference>
<evidence type="ECO:0000313" key="4">
    <source>
        <dbReference type="Proteomes" id="UP001500067"/>
    </source>
</evidence>
<dbReference type="InterPro" id="IPR026444">
    <property type="entry name" value="Secre_tail"/>
</dbReference>
<accession>A0ABP8NJB3</accession>
<feature type="domain" description="Secretion system C-terminal sorting" evidence="2">
    <location>
        <begin position="477"/>
        <end position="549"/>
    </location>
</feature>
<dbReference type="Proteomes" id="UP001500067">
    <property type="component" value="Unassembled WGS sequence"/>
</dbReference>
<dbReference type="SUPFAM" id="SSF49373">
    <property type="entry name" value="Invasin/intimin cell-adhesion fragments"/>
    <property type="match status" value="1"/>
</dbReference>
<evidence type="ECO:0000256" key="1">
    <source>
        <dbReference type="SAM" id="SignalP"/>
    </source>
</evidence>
<dbReference type="InterPro" id="IPR008964">
    <property type="entry name" value="Invasin/intimin_cell_adhesion"/>
</dbReference>
<reference evidence="4" key="1">
    <citation type="journal article" date="2019" name="Int. J. Syst. Evol. Microbiol.">
        <title>The Global Catalogue of Microorganisms (GCM) 10K type strain sequencing project: providing services to taxonomists for standard genome sequencing and annotation.</title>
        <authorList>
            <consortium name="The Broad Institute Genomics Platform"/>
            <consortium name="The Broad Institute Genome Sequencing Center for Infectious Disease"/>
            <person name="Wu L."/>
            <person name="Ma J."/>
        </authorList>
    </citation>
    <scope>NUCLEOTIDE SEQUENCE [LARGE SCALE GENOMIC DNA]</scope>
    <source>
        <strain evidence="4">JCM 32105</strain>
    </source>
</reference>
<sequence length="551" mass="58524">MRTLILWVGALLLCCAGAHAQYHIAENKVWALGGGGLVNFNSGTPVGGTSSLSTLEGNASVCNAMGGLLFYTDGKTVYTHTGSIMPSGSAIVPYDVSSTTQAAAIVPFINDTSKYYIFSLAYESIGAYTMCHLFYSVVDMTLNGGLGDIMPDSAGIELADSLSEKMTTVAGNDCNVWLIVHRSDTSLFHVFNVTPGGISGPDTYNTGFFSTPYGMATYGNGYHLGAMKCSPDRSKLFLTCLLAFYTPPIRGAGELYDFDPATGAVSNCREMTNNLAHHYCEFSANSSKLYAFNVDSSAIFQYDLSLPSTAAQIASKKKITGTYSVYGDMRLGPDGKIYISQMGDTFLHRIADPDAAGLACNYEHKAVNIAPGFVSLGMPNMVWKVHGVGSEITGPAEVCAGDSITLLSSVPGAIWTSSAPAVATIDFSSGKVYGISAGTVTITYAMGEGGCAITKDIIVKECETKVPHTTASADVHIYPLPAGNTVTIHCPSATKGWYLNMYDMTGRPVLHATLRQQTTTIDMGGIPPGIYNCSLHDSEGHIQARKMIVRR</sequence>
<dbReference type="NCBIfam" id="TIGR04183">
    <property type="entry name" value="Por_Secre_tail"/>
    <property type="match status" value="1"/>
</dbReference>
<dbReference type="RefSeq" id="WP_345082602.1">
    <property type="nucleotide sequence ID" value="NZ_BAABFA010000011.1"/>
</dbReference>
<keyword evidence="1" id="KW-0732">Signal</keyword>
<dbReference type="SUPFAM" id="SSF63829">
    <property type="entry name" value="Calcium-dependent phosphotriesterase"/>
    <property type="match status" value="1"/>
</dbReference>
<organism evidence="3 4">
    <name type="scientific">Nemorincola caseinilytica</name>
    <dbReference type="NCBI Taxonomy" id="2054315"/>
    <lineage>
        <taxon>Bacteria</taxon>
        <taxon>Pseudomonadati</taxon>
        <taxon>Bacteroidota</taxon>
        <taxon>Chitinophagia</taxon>
        <taxon>Chitinophagales</taxon>
        <taxon>Chitinophagaceae</taxon>
        <taxon>Nemorincola</taxon>
    </lineage>
</organism>
<feature type="signal peptide" evidence="1">
    <location>
        <begin position="1"/>
        <end position="20"/>
    </location>
</feature>
<keyword evidence="4" id="KW-1185">Reference proteome</keyword>
<dbReference type="Pfam" id="PF18962">
    <property type="entry name" value="Por_Secre_tail"/>
    <property type="match status" value="1"/>
</dbReference>